<evidence type="ECO:0000313" key="3">
    <source>
        <dbReference type="Proteomes" id="UP000250266"/>
    </source>
</evidence>
<dbReference type="Gene3D" id="3.40.630.90">
    <property type="match status" value="1"/>
</dbReference>
<evidence type="ECO:0000313" key="2">
    <source>
        <dbReference type="EMBL" id="OCK81182.1"/>
    </source>
</evidence>
<dbReference type="PROSITE" id="PS51186">
    <property type="entry name" value="GNAT"/>
    <property type="match status" value="1"/>
</dbReference>
<dbReference type="Pfam" id="PF00583">
    <property type="entry name" value="Acetyltransf_1"/>
    <property type="match status" value="1"/>
</dbReference>
<gene>
    <name evidence="2" type="ORF">K432DRAFT_326797</name>
</gene>
<sequence>MAAVTEDPSFVVRPAKSVKEARDLWWPLMQKLGWNRDYNDAQTHFAVTGKNGWLLLVPNETGKPEGCILPFTFTNGTGWVGFFIVNAAYRGNGWGRALFNALLAYYVANNATVVGLDGVEEQVKTYERRGFVKTGLIRLMTRPSLKESPFPTSSIKLTESAKLVDLRDVSLSLLTENDFAHTGLERSTLWTDEALFSRSDVFGYAIISSNEPIKLLGWVMVRRCEQGHRFGPLYADSYEQAYVLLRSAMEKIEESDGSMIAEAFPNNPQGVKVFQDLGWTWAGVDYHRMWLGGRVPKEQQKGGRGEKGMFAIFDAAQG</sequence>
<protein>
    <recommendedName>
        <fullName evidence="1">N-acetyltransferase domain-containing protein</fullName>
    </recommendedName>
</protein>
<reference evidence="2 3" key="1">
    <citation type="journal article" date="2016" name="Nat. Commun.">
        <title>Ectomycorrhizal ecology is imprinted in the genome of the dominant symbiotic fungus Cenococcum geophilum.</title>
        <authorList>
            <consortium name="DOE Joint Genome Institute"/>
            <person name="Peter M."/>
            <person name="Kohler A."/>
            <person name="Ohm R.A."/>
            <person name="Kuo A."/>
            <person name="Krutzmann J."/>
            <person name="Morin E."/>
            <person name="Arend M."/>
            <person name="Barry K.W."/>
            <person name="Binder M."/>
            <person name="Choi C."/>
            <person name="Clum A."/>
            <person name="Copeland A."/>
            <person name="Grisel N."/>
            <person name="Haridas S."/>
            <person name="Kipfer T."/>
            <person name="LaButti K."/>
            <person name="Lindquist E."/>
            <person name="Lipzen A."/>
            <person name="Maire R."/>
            <person name="Meier B."/>
            <person name="Mihaltcheva S."/>
            <person name="Molinier V."/>
            <person name="Murat C."/>
            <person name="Poggeler S."/>
            <person name="Quandt C.A."/>
            <person name="Sperisen C."/>
            <person name="Tritt A."/>
            <person name="Tisserant E."/>
            <person name="Crous P.W."/>
            <person name="Henrissat B."/>
            <person name="Nehls U."/>
            <person name="Egli S."/>
            <person name="Spatafora J.W."/>
            <person name="Grigoriev I.V."/>
            <person name="Martin F.M."/>
        </authorList>
    </citation>
    <scope>NUCLEOTIDE SEQUENCE [LARGE SCALE GENOMIC DNA]</scope>
    <source>
        <strain evidence="2 3">CBS 459.81</strain>
    </source>
</reference>
<dbReference type="Pfam" id="PF18014">
    <property type="entry name" value="Acetyltransf_18"/>
    <property type="match status" value="1"/>
</dbReference>
<dbReference type="InterPro" id="IPR041496">
    <property type="entry name" value="YitH/HolE_GNAT"/>
</dbReference>
<dbReference type="PANTHER" id="PTHR47237">
    <property type="entry name" value="SLL0310 PROTEIN"/>
    <property type="match status" value="1"/>
</dbReference>
<name>A0A8E2JG68_9PEZI</name>
<evidence type="ECO:0000259" key="1">
    <source>
        <dbReference type="PROSITE" id="PS51186"/>
    </source>
</evidence>
<dbReference type="OrthoDB" id="5771378at2759"/>
<dbReference type="AlphaFoldDB" id="A0A8E2JG68"/>
<dbReference type="Gene3D" id="3.40.630.30">
    <property type="match status" value="1"/>
</dbReference>
<keyword evidence="3" id="KW-1185">Reference proteome</keyword>
<dbReference type="InterPro" id="IPR016181">
    <property type="entry name" value="Acyl_CoA_acyltransferase"/>
</dbReference>
<dbReference type="PANTHER" id="PTHR47237:SF1">
    <property type="entry name" value="SLL0310 PROTEIN"/>
    <property type="match status" value="1"/>
</dbReference>
<dbReference type="EMBL" id="KV744930">
    <property type="protein sequence ID" value="OCK81182.1"/>
    <property type="molecule type" value="Genomic_DNA"/>
</dbReference>
<accession>A0A8E2JG68</accession>
<dbReference type="Proteomes" id="UP000250266">
    <property type="component" value="Unassembled WGS sequence"/>
</dbReference>
<organism evidence="2 3">
    <name type="scientific">Lepidopterella palustris CBS 459.81</name>
    <dbReference type="NCBI Taxonomy" id="1314670"/>
    <lineage>
        <taxon>Eukaryota</taxon>
        <taxon>Fungi</taxon>
        <taxon>Dikarya</taxon>
        <taxon>Ascomycota</taxon>
        <taxon>Pezizomycotina</taxon>
        <taxon>Dothideomycetes</taxon>
        <taxon>Pleosporomycetidae</taxon>
        <taxon>Mytilinidiales</taxon>
        <taxon>Argynnaceae</taxon>
        <taxon>Lepidopterella</taxon>
    </lineage>
</organism>
<dbReference type="SUPFAM" id="SSF55729">
    <property type="entry name" value="Acyl-CoA N-acyltransferases (Nat)"/>
    <property type="match status" value="1"/>
</dbReference>
<feature type="domain" description="N-acetyltransferase" evidence="1">
    <location>
        <begin position="10"/>
        <end position="152"/>
    </location>
</feature>
<dbReference type="GO" id="GO:0016747">
    <property type="term" value="F:acyltransferase activity, transferring groups other than amino-acyl groups"/>
    <property type="evidence" value="ECO:0007669"/>
    <property type="project" value="InterPro"/>
</dbReference>
<dbReference type="InterPro" id="IPR052729">
    <property type="entry name" value="Acyl/Acetyltrans_Enzymes"/>
</dbReference>
<dbReference type="InterPro" id="IPR000182">
    <property type="entry name" value="GNAT_dom"/>
</dbReference>
<dbReference type="CDD" id="cd04301">
    <property type="entry name" value="NAT_SF"/>
    <property type="match status" value="1"/>
</dbReference>
<proteinExistence type="predicted"/>